<feature type="compositionally biased region" description="Pro residues" evidence="1">
    <location>
        <begin position="627"/>
        <end position="641"/>
    </location>
</feature>
<proteinExistence type="predicted"/>
<feature type="compositionally biased region" description="Basic and acidic residues" evidence="1">
    <location>
        <begin position="497"/>
        <end position="513"/>
    </location>
</feature>
<feature type="compositionally biased region" description="Acidic residues" evidence="1">
    <location>
        <begin position="644"/>
        <end position="654"/>
    </location>
</feature>
<feature type="compositionally biased region" description="Acidic residues" evidence="1">
    <location>
        <begin position="237"/>
        <end position="246"/>
    </location>
</feature>
<gene>
    <name evidence="2" type="ORF">PTSG_13260</name>
</gene>
<feature type="compositionally biased region" description="Gly residues" evidence="1">
    <location>
        <begin position="478"/>
        <end position="495"/>
    </location>
</feature>
<feature type="region of interest" description="Disordered" evidence="1">
    <location>
        <begin position="570"/>
        <end position="592"/>
    </location>
</feature>
<feature type="region of interest" description="Disordered" evidence="1">
    <location>
        <begin position="218"/>
        <end position="533"/>
    </location>
</feature>
<keyword evidence="3" id="KW-1185">Reference proteome</keyword>
<dbReference type="GeneID" id="16072281"/>
<dbReference type="OMA" id="HAPLHIH"/>
<dbReference type="Proteomes" id="UP000007799">
    <property type="component" value="Unassembled WGS sequence"/>
</dbReference>
<feature type="compositionally biased region" description="Basic and acidic residues" evidence="1">
    <location>
        <begin position="459"/>
        <end position="468"/>
    </location>
</feature>
<reference evidence="2" key="1">
    <citation type="submission" date="2009-08" db="EMBL/GenBank/DDBJ databases">
        <title>Annotation of Salpingoeca rosetta.</title>
        <authorList>
            <consortium name="The Broad Institute Genome Sequencing Platform"/>
            <person name="Russ C."/>
            <person name="Cuomo C."/>
            <person name="Burger G."/>
            <person name="Gray M.W."/>
            <person name="Holland P.W.H."/>
            <person name="King N."/>
            <person name="Lang F.B.F."/>
            <person name="Roger A.J."/>
            <person name="Ruiz-Trillo I."/>
            <person name="Young S.K."/>
            <person name="Zeng Q."/>
            <person name="Gargeya S."/>
            <person name="Alvarado L."/>
            <person name="Berlin A."/>
            <person name="Chapman S.B."/>
            <person name="Chen Z."/>
            <person name="Freedman E."/>
            <person name="Gellesch M."/>
            <person name="Goldberg J."/>
            <person name="Griggs A."/>
            <person name="Gujja S."/>
            <person name="Heilman E."/>
            <person name="Heiman D."/>
            <person name="Howarth C."/>
            <person name="Mehta T."/>
            <person name="Neiman D."/>
            <person name="Pearson M."/>
            <person name="Roberts A."/>
            <person name="Saif S."/>
            <person name="Shea T."/>
            <person name="Shenoy N."/>
            <person name="Sisk P."/>
            <person name="Stolte C."/>
            <person name="Sykes S."/>
            <person name="White J."/>
            <person name="Yandava C."/>
            <person name="Haas B."/>
            <person name="Nusbaum C."/>
            <person name="Birren B."/>
        </authorList>
    </citation>
    <scope>NUCLEOTIDE SEQUENCE [LARGE SCALE GENOMIC DNA]</scope>
    <source>
        <strain evidence="2">ATCC 50818</strain>
    </source>
</reference>
<feature type="compositionally biased region" description="Low complexity" evidence="1">
    <location>
        <begin position="570"/>
        <end position="583"/>
    </location>
</feature>
<feature type="compositionally biased region" description="Polar residues" evidence="1">
    <location>
        <begin position="383"/>
        <end position="403"/>
    </location>
</feature>
<organism evidence="3">
    <name type="scientific">Salpingoeca rosetta (strain ATCC 50818 / BSB-021)</name>
    <dbReference type="NCBI Taxonomy" id="946362"/>
    <lineage>
        <taxon>Eukaryota</taxon>
        <taxon>Choanoflagellata</taxon>
        <taxon>Craspedida</taxon>
        <taxon>Salpingoecidae</taxon>
        <taxon>Salpingoeca</taxon>
    </lineage>
</organism>
<dbReference type="EMBL" id="GL832973">
    <property type="protein sequence ID" value="EGD75800.1"/>
    <property type="molecule type" value="Genomic_DNA"/>
</dbReference>
<feature type="compositionally biased region" description="Pro residues" evidence="1">
    <location>
        <begin position="339"/>
        <end position="350"/>
    </location>
</feature>
<feature type="compositionally biased region" description="Basic and acidic residues" evidence="1">
    <location>
        <begin position="425"/>
        <end position="436"/>
    </location>
</feature>
<evidence type="ECO:0000256" key="1">
    <source>
        <dbReference type="SAM" id="MobiDB-lite"/>
    </source>
</evidence>
<evidence type="ECO:0000313" key="2">
    <source>
        <dbReference type="EMBL" id="EGD75800.1"/>
    </source>
</evidence>
<dbReference type="KEGG" id="sre:PTSG_13260"/>
<feature type="region of interest" description="Disordered" evidence="1">
    <location>
        <begin position="1"/>
        <end position="144"/>
    </location>
</feature>
<feature type="compositionally biased region" description="Basic residues" evidence="1">
    <location>
        <begin position="55"/>
        <end position="64"/>
    </location>
</feature>
<feature type="compositionally biased region" description="Low complexity" evidence="1">
    <location>
        <begin position="12"/>
        <end position="31"/>
    </location>
</feature>
<sequence length="662" mass="69185">MLNTHDGARRQPSSTPLSSPASSTSSSLAPTGMKAPTPSARASVSSSGSSDSKDKSKHPIKAKNKTPSPIAAAATAGGKRMCSPAEQRPPPRLSLSGGKKQRARSSSNLRDTWCDMVAAQSLTTSPSTPPTRHRHNQPPASSTTIAAPPCTATPHTHADVHASVHARASISPTAIATPDTPPQHPGTRARAHTGAPAIRIRTVALADLAVDAAVGVVPLRRGHGGGTDDGGDRNGDWDDGGADYDDGNSAGGDHGGTCRKADGVGVGPRHQQEQAPVRGRVAIQPRARLRSHSVGHVPHSPSNTALAGDVINESGRNKGDATASGDGATSDGFNMPASQPTPPQARPPPSSSSSTALKRRSFRSHARRKQQQQHHHQPDNHETQQQIAAHTRAQSTADAQSMSPPAAPVPRVCVGVEDMSGDDNEGQHARDSRRESGGSGMISRCDSSVSRGFLSDADGELKSEDGEMNHGTPHSIGSGHGGDGGDGGGGGGGGDLVHLRSEINLGESRDHEHHQHHHHQRHHHHEHHQQRAVSLINSTPEEQQQQQHHAPLHIHTASTHSIATTASITGVNSNSTTSSNTSSMLHVHLSRSKSVRTLPTYRVPTLHRCLTTDLSHARGMLGRQPHAPLPPIKPSSHPPPDSVAADDDDDDGADGDGGVDRQ</sequence>
<dbReference type="InParanoid" id="F2UGQ0"/>
<feature type="region of interest" description="Disordered" evidence="1">
    <location>
        <begin position="620"/>
        <end position="662"/>
    </location>
</feature>
<evidence type="ECO:0000313" key="3">
    <source>
        <dbReference type="Proteomes" id="UP000007799"/>
    </source>
</evidence>
<dbReference type="RefSeq" id="XP_004991721.1">
    <property type="nucleotide sequence ID" value="XM_004991664.1"/>
</dbReference>
<protein>
    <submittedName>
        <fullName evidence="2">Uncharacterized protein</fullName>
    </submittedName>
</protein>
<dbReference type="AlphaFoldDB" id="F2UGQ0"/>
<feature type="compositionally biased region" description="Basic residues" evidence="1">
    <location>
        <begin position="514"/>
        <end position="530"/>
    </location>
</feature>
<feature type="compositionally biased region" description="Basic residues" evidence="1">
    <location>
        <begin position="357"/>
        <end position="375"/>
    </location>
</feature>
<name>F2UGQ0_SALR5</name>
<accession>F2UGQ0</accession>
<feature type="region of interest" description="Disordered" evidence="1">
    <location>
        <begin position="174"/>
        <end position="193"/>
    </location>
</feature>